<keyword evidence="3" id="KW-1185">Reference proteome</keyword>
<gene>
    <name evidence="2" type="ORF">CANTEDRAFT_125137</name>
</gene>
<feature type="region of interest" description="Disordered" evidence="1">
    <location>
        <begin position="540"/>
        <end position="681"/>
    </location>
</feature>
<evidence type="ECO:0008006" key="4">
    <source>
        <dbReference type="Google" id="ProtNLM"/>
    </source>
</evidence>
<dbReference type="InterPro" id="IPR029033">
    <property type="entry name" value="His_PPase_superfam"/>
</dbReference>
<protein>
    <recommendedName>
        <fullName evidence="4">Phosphoglycerate mutase-like protein</fullName>
    </recommendedName>
</protein>
<feature type="region of interest" description="Disordered" evidence="1">
    <location>
        <begin position="374"/>
        <end position="394"/>
    </location>
</feature>
<accession>G3B9F6</accession>
<dbReference type="SUPFAM" id="SSF53254">
    <property type="entry name" value="Phosphoglycerate mutase-like"/>
    <property type="match status" value="1"/>
</dbReference>
<dbReference type="PANTHER" id="PTHR16469">
    <property type="entry name" value="UBIQUITIN-ASSOCIATED AND SH3 DOMAIN-CONTAINING BA-RELATED"/>
    <property type="match status" value="1"/>
</dbReference>
<dbReference type="EMBL" id="GL996527">
    <property type="protein sequence ID" value="EGV61873.1"/>
    <property type="molecule type" value="Genomic_DNA"/>
</dbReference>
<dbReference type="PANTHER" id="PTHR16469:SF27">
    <property type="entry name" value="UBIQUITIN-ASSOCIATED AND SH3 DOMAIN-CONTAINING BA-RELATED"/>
    <property type="match status" value="1"/>
</dbReference>
<dbReference type="Gene3D" id="3.40.50.1240">
    <property type="entry name" value="Phosphoglycerate mutase-like"/>
    <property type="match status" value="1"/>
</dbReference>
<proteinExistence type="predicted"/>
<feature type="compositionally biased region" description="Acidic residues" evidence="1">
    <location>
        <begin position="482"/>
        <end position="493"/>
    </location>
</feature>
<dbReference type="OrthoDB" id="3898179at2759"/>
<dbReference type="InterPro" id="IPR051710">
    <property type="entry name" value="Phosphatase_SH3-domain"/>
</dbReference>
<evidence type="ECO:0000313" key="2">
    <source>
        <dbReference type="EMBL" id="EGV61873.1"/>
    </source>
</evidence>
<sequence>MTELFFMRHGKRIDHALLTDPTATAIYPDYLPYDPSLATSSIDQVASVCEDIANTTTAFDPPPSSSPSPGPTHKKNIFIHFSPYLRCCQTADLIITHLKPKLESRFPNYKLRFQLLGDFALSEWLHERMKDKPPFYDSNDAYQMYTPNIKLLKNRSACSNFRPTNTLGHYNGYDLSYKDYQNNCREYFKKLLATYDKPSYLNNKDIIIVVSHGYFINNLLSYFVTHPIFDEIPECKLNYARKELVDPDTGVFNWVLVKDALDMFNFDDIDKSLNLETDIVYYKTNFIKRDELNQKNNNLTIKQEDNPRPSFIFRQTSENTKDNYKNSAFLNNPICPAAKDWTPQTARKFEIKHEFKLKMIQDDVFKTHFDITKPPSHPISPEVSPNSEPTHNNSVIDLSRIGTGEHYRPMKLRYSTTAEIPIETLNKKVNSQLNLANHQRSYSSSNNSSITDFPKFGTSKRTRDSYFSLSQSPKLTSTMSDESFDQMDAESIDSNDSQDSRPKVRHPPNPLLGRSKSLKYKEELALNGGRSILALYKKQREQEQNPNNSSDDEGNFTLSFQHKYPSSKSANAIKPHSHPSQTHASPPQTQTRSRKGSIKFIPSVLNYGTSPIDRESNSTPLGMYQTPSKKSQSMFYNLNSDDSDSNMESPVSSDDEEEATDPVIYRGNNDQKNMWFGQNAK</sequence>
<evidence type="ECO:0000313" key="3">
    <source>
        <dbReference type="Proteomes" id="UP000000707"/>
    </source>
</evidence>
<feature type="region of interest" description="Disordered" evidence="1">
    <location>
        <begin position="438"/>
        <end position="517"/>
    </location>
</feature>
<dbReference type="AlphaFoldDB" id="G3B9F6"/>
<feature type="compositionally biased region" description="Polar residues" evidence="1">
    <location>
        <begin position="617"/>
        <end position="652"/>
    </location>
</feature>
<feature type="compositionally biased region" description="Polar residues" evidence="1">
    <location>
        <begin position="556"/>
        <end position="570"/>
    </location>
</feature>
<reference evidence="2 3" key="1">
    <citation type="journal article" date="2011" name="Proc. Natl. Acad. Sci. U.S.A.">
        <title>Comparative genomics of xylose-fermenting fungi for enhanced biofuel production.</title>
        <authorList>
            <person name="Wohlbach D.J."/>
            <person name="Kuo A."/>
            <person name="Sato T.K."/>
            <person name="Potts K.M."/>
            <person name="Salamov A.A."/>
            <person name="LaButti K.M."/>
            <person name="Sun H."/>
            <person name="Clum A."/>
            <person name="Pangilinan J.L."/>
            <person name="Lindquist E.A."/>
            <person name="Lucas S."/>
            <person name="Lapidus A."/>
            <person name="Jin M."/>
            <person name="Gunawan C."/>
            <person name="Balan V."/>
            <person name="Dale B.E."/>
            <person name="Jeffries T.W."/>
            <person name="Zinkel R."/>
            <person name="Barry K.W."/>
            <person name="Grigoriev I.V."/>
            <person name="Gasch A.P."/>
        </authorList>
    </citation>
    <scope>NUCLEOTIDE SEQUENCE [LARGE SCALE GENOMIC DNA]</scope>
    <source>
        <strain evidence="3">ATCC 10573 / BCRC 21748 / CBS 615 / JCM 9827 / NBRC 10315 / NRRL Y-1498 / VKM Y-70</strain>
    </source>
</reference>
<dbReference type="HOGENOM" id="CLU_017630_0_0_1"/>
<name>G3B9F6_CANTC</name>
<feature type="compositionally biased region" description="Polar residues" evidence="1">
    <location>
        <begin position="465"/>
        <end position="481"/>
    </location>
</feature>
<dbReference type="eggNOG" id="KOG3734">
    <property type="taxonomic scope" value="Eukaryota"/>
</dbReference>
<organism evidence="3">
    <name type="scientific">Candida tenuis (strain ATCC 10573 / BCRC 21748 / CBS 615 / JCM 9827 / NBRC 10315 / NRRL Y-1498 / VKM Y-70)</name>
    <name type="common">Yeast</name>
    <name type="synonym">Yamadazyma tenuis</name>
    <dbReference type="NCBI Taxonomy" id="590646"/>
    <lineage>
        <taxon>Eukaryota</taxon>
        <taxon>Fungi</taxon>
        <taxon>Dikarya</taxon>
        <taxon>Ascomycota</taxon>
        <taxon>Saccharomycotina</taxon>
        <taxon>Pichiomycetes</taxon>
        <taxon>Debaryomycetaceae</taxon>
        <taxon>Yamadazyma</taxon>
    </lineage>
</organism>
<feature type="compositionally biased region" description="Polar residues" evidence="1">
    <location>
        <begin position="578"/>
        <end position="591"/>
    </location>
</feature>
<feature type="compositionally biased region" description="Polar residues" evidence="1">
    <location>
        <begin position="383"/>
        <end position="394"/>
    </location>
</feature>
<evidence type="ECO:0000256" key="1">
    <source>
        <dbReference type="SAM" id="MobiDB-lite"/>
    </source>
</evidence>
<dbReference type="Proteomes" id="UP000000707">
    <property type="component" value="Unassembled WGS sequence"/>
</dbReference>